<evidence type="ECO:0000313" key="3">
    <source>
        <dbReference type="Proteomes" id="UP001214638"/>
    </source>
</evidence>
<dbReference type="EMBL" id="JALLKP010000003">
    <property type="protein sequence ID" value="KAK2196109.1"/>
    <property type="molecule type" value="Genomic_DNA"/>
</dbReference>
<reference evidence="2" key="1">
    <citation type="journal article" date="2023" name="Nat. Microbiol.">
        <title>Babesia duncani multi-omics identifies virulence factors and drug targets.</title>
        <authorList>
            <person name="Singh P."/>
            <person name="Lonardi S."/>
            <person name="Liang Q."/>
            <person name="Vydyam P."/>
            <person name="Khabirova E."/>
            <person name="Fang T."/>
            <person name="Gihaz S."/>
            <person name="Thekkiniath J."/>
            <person name="Munshi M."/>
            <person name="Abel S."/>
            <person name="Ciampossin L."/>
            <person name="Batugedara G."/>
            <person name="Gupta M."/>
            <person name="Lu X.M."/>
            <person name="Lenz T."/>
            <person name="Chakravarty S."/>
            <person name="Cornillot E."/>
            <person name="Hu Y."/>
            <person name="Ma W."/>
            <person name="Gonzalez L.M."/>
            <person name="Sanchez S."/>
            <person name="Estrada K."/>
            <person name="Sanchez-Flores A."/>
            <person name="Montero E."/>
            <person name="Harb O.S."/>
            <person name="Le Roch K.G."/>
            <person name="Mamoun C.B."/>
        </authorList>
    </citation>
    <scope>NUCLEOTIDE SEQUENCE</scope>
    <source>
        <strain evidence="2">WA1</strain>
    </source>
</reference>
<comment type="caution">
    <text evidence="2">The sequence shown here is derived from an EMBL/GenBank/DDBJ whole genome shotgun (WGS) entry which is preliminary data.</text>
</comment>
<sequence length="125" mass="13522">MAGGSRIFILAILANIYTLQGFKHTSNIAVKSRHLTENTPNHKLSLFHRDSSCFGDSCPFLKRIEYTLSSLADGINETVPGGMYTAVGLPIATIASAVAINSLVLDNSLMDMQSTSIGRTNKRSF</sequence>
<organism evidence="2 3">
    <name type="scientific">Babesia duncani</name>
    <dbReference type="NCBI Taxonomy" id="323732"/>
    <lineage>
        <taxon>Eukaryota</taxon>
        <taxon>Sar</taxon>
        <taxon>Alveolata</taxon>
        <taxon>Apicomplexa</taxon>
        <taxon>Aconoidasida</taxon>
        <taxon>Piroplasmida</taxon>
        <taxon>Babesiidae</taxon>
        <taxon>Babesia</taxon>
    </lineage>
</organism>
<accession>A0AAD9PJQ5</accession>
<dbReference type="AlphaFoldDB" id="A0AAD9PJQ5"/>
<evidence type="ECO:0000313" key="2">
    <source>
        <dbReference type="EMBL" id="KAK2196109.1"/>
    </source>
</evidence>
<feature type="signal peptide" evidence="1">
    <location>
        <begin position="1"/>
        <end position="21"/>
    </location>
</feature>
<dbReference type="Proteomes" id="UP001214638">
    <property type="component" value="Unassembled WGS sequence"/>
</dbReference>
<name>A0AAD9PJQ5_9APIC</name>
<keyword evidence="3" id="KW-1185">Reference proteome</keyword>
<gene>
    <name evidence="2" type="ORF">BdWA1_002709</name>
</gene>
<proteinExistence type="predicted"/>
<evidence type="ECO:0000256" key="1">
    <source>
        <dbReference type="SAM" id="SignalP"/>
    </source>
</evidence>
<protein>
    <submittedName>
        <fullName evidence="2">Uncharacterized protein</fullName>
    </submittedName>
</protein>
<dbReference type="RefSeq" id="XP_067802951.1">
    <property type="nucleotide sequence ID" value="XM_067947729.1"/>
</dbReference>
<feature type="chain" id="PRO_5042023386" evidence="1">
    <location>
        <begin position="22"/>
        <end position="125"/>
    </location>
</feature>
<dbReference type="GeneID" id="94337006"/>
<dbReference type="KEGG" id="bdw:94337006"/>
<keyword evidence="1" id="KW-0732">Signal</keyword>